<dbReference type="OrthoDB" id="9802752at2"/>
<gene>
    <name evidence="2" type="ORF">F4V73_04150</name>
</gene>
<comment type="caution">
    <text evidence="2">The sequence shown here is derived from an EMBL/GenBank/DDBJ whole genome shotgun (WGS) entry which is preliminary data.</text>
</comment>
<evidence type="ECO:0000259" key="1">
    <source>
        <dbReference type="PROSITE" id="PS51459"/>
    </source>
</evidence>
<dbReference type="Pfam" id="PF02661">
    <property type="entry name" value="Fic"/>
    <property type="match status" value="1"/>
</dbReference>
<dbReference type="EMBL" id="VXKB01000001">
    <property type="protein sequence ID" value="KAA8718096.1"/>
    <property type="molecule type" value="Genomic_DNA"/>
</dbReference>
<dbReference type="AlphaFoldDB" id="A0A5M9RDD6"/>
<dbReference type="Gene3D" id="1.20.120.1870">
    <property type="entry name" value="Fic/DOC protein, Fido domain"/>
    <property type="match status" value="1"/>
</dbReference>
<dbReference type="InterPro" id="IPR006440">
    <property type="entry name" value="Doc"/>
</dbReference>
<dbReference type="InterPro" id="IPR053737">
    <property type="entry name" value="Type_II_TA_Toxin"/>
</dbReference>
<dbReference type="NCBIfam" id="TIGR01550">
    <property type="entry name" value="DOC_P1"/>
    <property type="match status" value="1"/>
</dbReference>
<dbReference type="PIRSF" id="PIRSF018297">
    <property type="entry name" value="Doc"/>
    <property type="match status" value="1"/>
</dbReference>
<sequence>MDLRFLTVDEVIEIQKSTLPNSGKPNIAKLEGALSRIETLRDYEHCDDIFKFSAMYLISIAKAHAFNDANKRTAFQAASVFLILNGIELNVSMELVKLTILAAMGEAECDTAAFTLKVLSDYHNDLLEETTNGY</sequence>
<name>A0A5M9RDD6_9GAMM</name>
<evidence type="ECO:0000313" key="2">
    <source>
        <dbReference type="EMBL" id="KAA8718096.1"/>
    </source>
</evidence>
<dbReference type="PANTHER" id="PTHR39426:SF1">
    <property type="entry name" value="HOMOLOGY TO DEATH-ON-CURING PROTEIN OF PHAGE P1"/>
    <property type="match status" value="1"/>
</dbReference>
<proteinExistence type="predicted"/>
<feature type="domain" description="Fido" evidence="1">
    <location>
        <begin position="6"/>
        <end position="125"/>
    </location>
</feature>
<dbReference type="GO" id="GO:0016301">
    <property type="term" value="F:kinase activity"/>
    <property type="evidence" value="ECO:0007669"/>
    <property type="project" value="InterPro"/>
</dbReference>
<dbReference type="PANTHER" id="PTHR39426">
    <property type="entry name" value="HOMOLOGY TO DEATH-ON-CURING PROTEIN OF PHAGE P1"/>
    <property type="match status" value="1"/>
</dbReference>
<dbReference type="PROSITE" id="PS51459">
    <property type="entry name" value="FIDO"/>
    <property type="match status" value="1"/>
</dbReference>
<reference evidence="2 3" key="1">
    <citation type="submission" date="2019-09" db="EMBL/GenBank/DDBJ databases">
        <title>Draft genome sequence of various Type strains from the CCUG.</title>
        <authorList>
            <person name="Pineiro-Iglesias B."/>
            <person name="Tunovic T."/>
            <person name="Unosson C."/>
            <person name="Inganas E."/>
            <person name="Ohlen M."/>
            <person name="Cardew S."/>
            <person name="Jensie-Markopoulos S."/>
            <person name="Salva-Serra F."/>
            <person name="Jaen-Luchoro D."/>
            <person name="Karlsson R."/>
            <person name="Svensson-Stadler L."/>
            <person name="Chun J."/>
            <person name="Moore E."/>
        </authorList>
    </citation>
    <scope>NUCLEOTIDE SEQUENCE [LARGE SCALE GENOMIC DNA]</scope>
    <source>
        <strain evidence="2 3">CCUG 53682T</strain>
    </source>
</reference>
<protein>
    <submittedName>
        <fullName evidence="2">Type II toxin-antitoxin system death-on-curing family toxin</fullName>
    </submittedName>
</protein>
<accession>A0A5M9RDD6</accession>
<dbReference type="Proteomes" id="UP000322181">
    <property type="component" value="Unassembled WGS sequence"/>
</dbReference>
<dbReference type="InterPro" id="IPR003812">
    <property type="entry name" value="Fido"/>
</dbReference>
<evidence type="ECO:0000313" key="3">
    <source>
        <dbReference type="Proteomes" id="UP000322181"/>
    </source>
</evidence>
<organism evidence="2 3">
    <name type="scientific">Morganella psychrotolerans</name>
    <dbReference type="NCBI Taxonomy" id="368603"/>
    <lineage>
        <taxon>Bacteria</taxon>
        <taxon>Pseudomonadati</taxon>
        <taxon>Pseudomonadota</taxon>
        <taxon>Gammaproteobacteria</taxon>
        <taxon>Enterobacterales</taxon>
        <taxon>Morganellaceae</taxon>
        <taxon>Morganella</taxon>
    </lineage>
</organism>